<protein>
    <submittedName>
        <fullName evidence="4">Acetyltransferase (GNAT) family protein</fullName>
    </submittedName>
</protein>
<dbReference type="Gene3D" id="3.40.630.30">
    <property type="match status" value="1"/>
</dbReference>
<dbReference type="GO" id="GO:0016747">
    <property type="term" value="F:acyltransferase activity, transferring groups other than amino-acyl groups"/>
    <property type="evidence" value="ECO:0007669"/>
    <property type="project" value="InterPro"/>
</dbReference>
<dbReference type="SUPFAM" id="SSF55729">
    <property type="entry name" value="Acyl-CoA N-acyltransferases (Nat)"/>
    <property type="match status" value="1"/>
</dbReference>
<feature type="domain" description="N-acetyltransferase" evidence="3">
    <location>
        <begin position="2"/>
        <end position="211"/>
    </location>
</feature>
<dbReference type="AlphaFoldDB" id="A0A1H4Y0L0"/>
<dbReference type="EMBL" id="FNSA01000003">
    <property type="protein sequence ID" value="SED11532.1"/>
    <property type="molecule type" value="Genomic_DNA"/>
</dbReference>
<evidence type="ECO:0000259" key="3">
    <source>
        <dbReference type="PROSITE" id="PS51186"/>
    </source>
</evidence>
<name>A0A1H4Y0L0_TSUTY</name>
<dbReference type="PROSITE" id="PS51186">
    <property type="entry name" value="GNAT"/>
    <property type="match status" value="1"/>
</dbReference>
<sequence length="213" mass="22865">MAVIRAYRDADARALRALFVRAGEGSPSGELWRHPASERAVYLDPYIEHCPGSLFVAEADGALVGYLTGCPPGSSLPAEDDRLIAAFRSPAALLRPATVRFLGRAALDLATVCRREPSASGELKDDRWPAHLHIDVAPEARGTGAAYGLMAAWTEALGGAGCHLQTLVENVRAVRFFERCGFVPYGPSPTVPGVRHRGARVHQLTMVRPFPAA</sequence>
<dbReference type="PANTHER" id="PTHR43877:SF2">
    <property type="entry name" value="AMINOALKYLPHOSPHONATE N-ACETYLTRANSFERASE-RELATED"/>
    <property type="match status" value="1"/>
</dbReference>
<dbReference type="Pfam" id="PF00583">
    <property type="entry name" value="Acetyltransf_1"/>
    <property type="match status" value="1"/>
</dbReference>
<dbReference type="STRING" id="57704.SAMN04489793_4016"/>
<dbReference type="PANTHER" id="PTHR43877">
    <property type="entry name" value="AMINOALKYLPHOSPHONATE N-ACETYLTRANSFERASE-RELATED-RELATED"/>
    <property type="match status" value="1"/>
</dbReference>
<dbReference type="OrthoDB" id="8593648at2"/>
<dbReference type="InterPro" id="IPR016181">
    <property type="entry name" value="Acyl_CoA_acyltransferase"/>
</dbReference>
<gene>
    <name evidence="4" type="ORF">SAMN04489793_4016</name>
</gene>
<organism evidence="4 5">
    <name type="scientific">Tsukamurella tyrosinosolvens</name>
    <dbReference type="NCBI Taxonomy" id="57704"/>
    <lineage>
        <taxon>Bacteria</taxon>
        <taxon>Bacillati</taxon>
        <taxon>Actinomycetota</taxon>
        <taxon>Actinomycetes</taxon>
        <taxon>Mycobacteriales</taxon>
        <taxon>Tsukamurellaceae</taxon>
        <taxon>Tsukamurella</taxon>
    </lineage>
</organism>
<keyword evidence="1 4" id="KW-0808">Transferase</keyword>
<evidence type="ECO:0000256" key="1">
    <source>
        <dbReference type="ARBA" id="ARBA00022679"/>
    </source>
</evidence>
<accession>A0A1H4Y0L0</accession>
<evidence type="ECO:0000313" key="5">
    <source>
        <dbReference type="Proteomes" id="UP000182241"/>
    </source>
</evidence>
<keyword evidence="2" id="KW-0012">Acyltransferase</keyword>
<keyword evidence="5" id="KW-1185">Reference proteome</keyword>
<evidence type="ECO:0000313" key="4">
    <source>
        <dbReference type="EMBL" id="SED11532.1"/>
    </source>
</evidence>
<evidence type="ECO:0000256" key="2">
    <source>
        <dbReference type="ARBA" id="ARBA00023315"/>
    </source>
</evidence>
<reference evidence="5" key="1">
    <citation type="submission" date="2016-10" db="EMBL/GenBank/DDBJ databases">
        <authorList>
            <person name="Varghese N."/>
            <person name="Submissions S."/>
        </authorList>
    </citation>
    <scope>NUCLEOTIDE SEQUENCE [LARGE SCALE GENOMIC DNA]</scope>
    <source>
        <strain evidence="5">DSM 44234</strain>
    </source>
</reference>
<dbReference type="InterPro" id="IPR000182">
    <property type="entry name" value="GNAT_dom"/>
</dbReference>
<proteinExistence type="predicted"/>
<dbReference type="Proteomes" id="UP000182241">
    <property type="component" value="Unassembled WGS sequence"/>
</dbReference>
<dbReference type="InterPro" id="IPR050832">
    <property type="entry name" value="Bact_Acetyltransf"/>
</dbReference>
<dbReference type="RefSeq" id="WP_068739362.1">
    <property type="nucleotide sequence ID" value="NZ_CBDRGN010000003.1"/>
</dbReference>